<reference evidence="3" key="1">
    <citation type="submission" date="2014-01" db="EMBL/GenBank/DDBJ databases">
        <authorList>
            <person name="Aslett M."/>
        </authorList>
    </citation>
    <scope>NUCLEOTIDE SEQUENCE</scope>
</reference>
<dbReference type="EMBL" id="HG806270">
    <property type="protein sequence ID" value="CDW58133.1"/>
    <property type="molecule type" value="Genomic_DNA"/>
</dbReference>
<accession>A0A077ZF59</accession>
<dbReference type="PANTHER" id="PTHR11092">
    <property type="entry name" value="SUGAR NUCLEOTIDE EPIMERASE RELATED"/>
    <property type="match status" value="1"/>
</dbReference>
<evidence type="ECO:0000313" key="3">
    <source>
        <dbReference type="EMBL" id="CDW58133.1"/>
    </source>
</evidence>
<dbReference type="Pfam" id="PF08338">
    <property type="entry name" value="DUF1731"/>
    <property type="match status" value="1"/>
</dbReference>
<dbReference type="Gene3D" id="3.40.50.720">
    <property type="entry name" value="NAD(P)-binding Rossmann-like Domain"/>
    <property type="match status" value="1"/>
</dbReference>
<keyword evidence="4" id="KW-1185">Reference proteome</keyword>
<protein>
    <submittedName>
        <fullName evidence="3">Epimerase family protein SDR39U1</fullName>
    </submittedName>
</protein>
<proteinExistence type="predicted"/>
<name>A0A077ZF59_TRITR</name>
<dbReference type="SUPFAM" id="SSF51735">
    <property type="entry name" value="NAD(P)-binding Rossmann-fold domains"/>
    <property type="match status" value="1"/>
</dbReference>
<evidence type="ECO:0000259" key="2">
    <source>
        <dbReference type="Pfam" id="PF08338"/>
    </source>
</evidence>
<dbReference type="InterPro" id="IPR013549">
    <property type="entry name" value="DUF1731"/>
</dbReference>
<feature type="domain" description="NAD-dependent epimerase/dehydratase" evidence="1">
    <location>
        <begin position="3"/>
        <end position="220"/>
    </location>
</feature>
<dbReference type="AlphaFoldDB" id="A0A077ZF59"/>
<dbReference type="InterPro" id="IPR001509">
    <property type="entry name" value="Epimerase_deHydtase"/>
</dbReference>
<dbReference type="NCBIfam" id="TIGR01777">
    <property type="entry name" value="yfcH"/>
    <property type="match status" value="1"/>
</dbReference>
<sequence length="306" mass="33850">MSVLVGGGTGFIGSVLVKQIKTIKLKPIIVTRKPRAVDHVTWNHIAETGLPADCVGVVNLAGANIGDPLRRFAKEQYVRWTSEYKKEIYNSRISTTKLLAEVLQKCVNRPVTFITTSAVGIYPPDESRIYTESNHVSSYDDFFCSLCKDWEAAGNLGDSSIHRRVIIRNGIVLGRHGGIIKQIYLPFCLGLGGPLASGQQPFPWIHLDDIVGIYMHALTSDKVSSILNGVAPSLITNAEFAKAFGCILRRPTLFRVPEFALNLIFGTERAEMLIKGQKVHPERTLASGYVFKYPDIKDAMRQIVHG</sequence>
<dbReference type="PANTHER" id="PTHR11092:SF0">
    <property type="entry name" value="EPIMERASE FAMILY PROTEIN SDR39U1"/>
    <property type="match status" value="1"/>
</dbReference>
<evidence type="ECO:0000259" key="1">
    <source>
        <dbReference type="Pfam" id="PF01370"/>
    </source>
</evidence>
<feature type="domain" description="DUF1731" evidence="2">
    <location>
        <begin position="256"/>
        <end position="303"/>
    </location>
</feature>
<evidence type="ECO:0000313" key="4">
    <source>
        <dbReference type="Proteomes" id="UP000030665"/>
    </source>
</evidence>
<dbReference type="Pfam" id="PF01370">
    <property type="entry name" value="Epimerase"/>
    <property type="match status" value="1"/>
</dbReference>
<organism evidence="3 4">
    <name type="scientific">Trichuris trichiura</name>
    <name type="common">Whipworm</name>
    <name type="synonym">Trichocephalus trichiurus</name>
    <dbReference type="NCBI Taxonomy" id="36087"/>
    <lineage>
        <taxon>Eukaryota</taxon>
        <taxon>Metazoa</taxon>
        <taxon>Ecdysozoa</taxon>
        <taxon>Nematoda</taxon>
        <taxon>Enoplea</taxon>
        <taxon>Dorylaimia</taxon>
        <taxon>Trichinellida</taxon>
        <taxon>Trichuridae</taxon>
        <taxon>Trichuris</taxon>
    </lineage>
</organism>
<dbReference type="Proteomes" id="UP000030665">
    <property type="component" value="Unassembled WGS sequence"/>
</dbReference>
<dbReference type="InterPro" id="IPR036291">
    <property type="entry name" value="NAD(P)-bd_dom_sf"/>
</dbReference>
<dbReference type="InterPro" id="IPR010099">
    <property type="entry name" value="SDR39U1"/>
</dbReference>
<gene>
    <name evidence="3" type="ORF">TTRE_0000643601</name>
</gene>
<reference evidence="3" key="2">
    <citation type="submission" date="2014-03" db="EMBL/GenBank/DDBJ databases">
        <title>The whipworm genome and dual-species transcriptomics of an intimate host-pathogen interaction.</title>
        <authorList>
            <person name="Foth B.J."/>
            <person name="Tsai I.J."/>
            <person name="Reid A.J."/>
            <person name="Bancroft A.J."/>
            <person name="Nichol S."/>
            <person name="Tracey A."/>
            <person name="Holroyd N."/>
            <person name="Cotton J.A."/>
            <person name="Stanley E.J."/>
            <person name="Zarowiecki M."/>
            <person name="Liu J.Z."/>
            <person name="Huckvale T."/>
            <person name="Cooper P.J."/>
            <person name="Grencis R.K."/>
            <person name="Berriman M."/>
        </authorList>
    </citation>
    <scope>NUCLEOTIDE SEQUENCE [LARGE SCALE GENOMIC DNA]</scope>
</reference>
<dbReference type="STRING" id="36087.A0A077ZF59"/>
<dbReference type="OrthoDB" id="276721at2759"/>